<evidence type="ECO:0000259" key="5">
    <source>
        <dbReference type="Pfam" id="PF00590"/>
    </source>
</evidence>
<dbReference type="InterPro" id="IPR052553">
    <property type="entry name" value="CbiG_hydrolase"/>
</dbReference>
<dbReference type="InterPro" id="IPR021744">
    <property type="entry name" value="CbiG_N"/>
</dbReference>
<keyword evidence="2" id="KW-0489">Methyltransferase</keyword>
<dbReference type="Pfam" id="PF11760">
    <property type="entry name" value="CbiG_N"/>
    <property type="match status" value="1"/>
</dbReference>
<dbReference type="SUPFAM" id="SSF159664">
    <property type="entry name" value="CobE/GbiG C-terminal domain-like"/>
    <property type="match status" value="1"/>
</dbReference>
<protein>
    <recommendedName>
        <fullName evidence="11">Precorrin-4 C(11)-methyltransferase</fullName>
    </recommendedName>
</protein>
<dbReference type="Gene3D" id="3.30.420.180">
    <property type="entry name" value="CobE/GbiG C-terminal domain"/>
    <property type="match status" value="1"/>
</dbReference>
<proteinExistence type="inferred from homology"/>
<dbReference type="InterPro" id="IPR014776">
    <property type="entry name" value="4pyrrole_Mease_sub2"/>
</dbReference>
<evidence type="ECO:0000256" key="1">
    <source>
        <dbReference type="ARBA" id="ARBA00005879"/>
    </source>
</evidence>
<name>A0AA35CPF7_9FIRM</name>
<dbReference type="SUPFAM" id="SSF159672">
    <property type="entry name" value="CbiG N-terminal domain-like"/>
    <property type="match status" value="1"/>
</dbReference>
<dbReference type="GO" id="GO:0009236">
    <property type="term" value="P:cobalamin biosynthetic process"/>
    <property type="evidence" value="ECO:0007669"/>
    <property type="project" value="InterPro"/>
</dbReference>
<dbReference type="InterPro" id="IPR002750">
    <property type="entry name" value="CobE/GbiG_C"/>
</dbReference>
<evidence type="ECO:0000259" key="6">
    <source>
        <dbReference type="Pfam" id="PF01890"/>
    </source>
</evidence>
<dbReference type="InterPro" id="IPR038029">
    <property type="entry name" value="GbiG_N_sf"/>
</dbReference>
<evidence type="ECO:0000313" key="9">
    <source>
        <dbReference type="EMBL" id="BDG61557.1"/>
    </source>
</evidence>
<feature type="domain" description="Cobalamin biosynthesis central region" evidence="8">
    <location>
        <begin position="412"/>
        <end position="506"/>
    </location>
</feature>
<reference evidence="9" key="1">
    <citation type="submission" date="2022-03" db="EMBL/GenBank/DDBJ databases">
        <title>Complete genome sequence of Caldinitratiruptor microaerophilus.</title>
        <authorList>
            <person name="Mukaiyama R."/>
            <person name="Nishiyama T."/>
            <person name="Ueda K."/>
        </authorList>
    </citation>
    <scope>NUCLEOTIDE SEQUENCE</scope>
    <source>
        <strain evidence="9">JCM 16183</strain>
    </source>
</reference>
<dbReference type="AlphaFoldDB" id="A0AA35CPF7"/>
<dbReference type="KEGG" id="cmic:caldi_26470"/>
<accession>A0AA35CPF7</accession>
<dbReference type="NCBIfam" id="TIGR01465">
    <property type="entry name" value="cobM_cbiF"/>
    <property type="match status" value="1"/>
</dbReference>
<gene>
    <name evidence="9" type="ORF">caldi_26470</name>
</gene>
<dbReference type="Proteomes" id="UP001163687">
    <property type="component" value="Chromosome"/>
</dbReference>
<dbReference type="EMBL" id="AP025628">
    <property type="protein sequence ID" value="BDG61557.1"/>
    <property type="molecule type" value="Genomic_DNA"/>
</dbReference>
<dbReference type="Gene3D" id="3.30.950.10">
    <property type="entry name" value="Methyltransferase, Cobalt-precorrin-4 Transmethylase, Domain 2"/>
    <property type="match status" value="1"/>
</dbReference>
<dbReference type="SUPFAM" id="SSF53790">
    <property type="entry name" value="Tetrapyrrole methylase"/>
    <property type="match status" value="1"/>
</dbReference>
<dbReference type="PANTHER" id="PTHR37477:SF1">
    <property type="entry name" value="COBALT-PRECORRIN-5A HYDROLASE"/>
    <property type="match status" value="1"/>
</dbReference>
<dbReference type="Pfam" id="PF00590">
    <property type="entry name" value="TP_methylase"/>
    <property type="match status" value="1"/>
</dbReference>
<dbReference type="CDD" id="cd11641">
    <property type="entry name" value="Precorrin-4_C11-MT"/>
    <property type="match status" value="1"/>
</dbReference>
<evidence type="ECO:0008006" key="11">
    <source>
        <dbReference type="Google" id="ProtNLM"/>
    </source>
</evidence>
<evidence type="ECO:0000313" key="10">
    <source>
        <dbReference type="Proteomes" id="UP001163687"/>
    </source>
</evidence>
<dbReference type="InterPro" id="IPR006362">
    <property type="entry name" value="Cbl_synth_CobM/CibF"/>
</dbReference>
<dbReference type="Gene3D" id="3.40.1010.10">
    <property type="entry name" value="Cobalt-precorrin-4 Transmethylase, Domain 1"/>
    <property type="match status" value="1"/>
</dbReference>
<keyword evidence="3" id="KW-0808">Transferase</keyword>
<evidence type="ECO:0000259" key="7">
    <source>
        <dbReference type="Pfam" id="PF11760"/>
    </source>
</evidence>
<dbReference type="Gene3D" id="3.40.50.11220">
    <property type="match status" value="1"/>
</dbReference>
<feature type="domain" description="Tetrapyrrole methylase" evidence="5">
    <location>
        <begin position="5"/>
        <end position="211"/>
    </location>
</feature>
<dbReference type="Pfam" id="PF01890">
    <property type="entry name" value="CbiG_C"/>
    <property type="match status" value="1"/>
</dbReference>
<keyword evidence="10" id="KW-1185">Reference proteome</keyword>
<organism evidence="9 10">
    <name type="scientific">Caldinitratiruptor microaerophilus</name>
    <dbReference type="NCBI Taxonomy" id="671077"/>
    <lineage>
        <taxon>Bacteria</taxon>
        <taxon>Bacillati</taxon>
        <taxon>Bacillota</taxon>
        <taxon>Clostridia</taxon>
        <taxon>Eubacteriales</taxon>
        <taxon>Symbiobacteriaceae</taxon>
        <taxon>Caldinitratiruptor</taxon>
    </lineage>
</organism>
<dbReference type="InterPro" id="IPR000878">
    <property type="entry name" value="4pyrrol_Mease"/>
</dbReference>
<dbReference type="InterPro" id="IPR036518">
    <property type="entry name" value="CobE/GbiG_C_sf"/>
</dbReference>
<dbReference type="InterPro" id="IPR035996">
    <property type="entry name" value="4pyrrol_Methylase_sf"/>
</dbReference>
<dbReference type="PANTHER" id="PTHR37477">
    <property type="entry name" value="COBALT-PRECORRIN-5A HYDROLASE"/>
    <property type="match status" value="1"/>
</dbReference>
<keyword evidence="4" id="KW-0949">S-adenosyl-L-methionine</keyword>
<comment type="similarity">
    <text evidence="1">Belongs to the precorrin methyltransferase family.</text>
</comment>
<feature type="domain" description="Cobalamin synthesis G N-terminal" evidence="7">
    <location>
        <begin position="327"/>
        <end position="406"/>
    </location>
</feature>
<dbReference type="GO" id="GO:0046026">
    <property type="term" value="F:precorrin-4 C11-methyltransferase activity"/>
    <property type="evidence" value="ECO:0007669"/>
    <property type="project" value="InterPro"/>
</dbReference>
<dbReference type="InterPro" id="IPR014777">
    <property type="entry name" value="4pyrrole_Mease_sub1"/>
</dbReference>
<feature type="domain" description="CobE/GbiG C-terminal" evidence="6">
    <location>
        <begin position="509"/>
        <end position="625"/>
    </location>
</feature>
<dbReference type="RefSeq" id="WP_319951760.1">
    <property type="nucleotide sequence ID" value="NZ_AP025628.1"/>
</dbReference>
<evidence type="ECO:0000256" key="2">
    <source>
        <dbReference type="ARBA" id="ARBA00022603"/>
    </source>
</evidence>
<dbReference type="Pfam" id="PF11761">
    <property type="entry name" value="CbiG_mid"/>
    <property type="match status" value="1"/>
</dbReference>
<sequence>MPVGKVYFVGAGPGSLDLVTRKAEAIIRSADLILYTDSLVNPAITDWAKPGAEVLGSASLTHDEIVEAMVRVARVGGSVARVHTGDPSLYGAVYEQARRLAEMGIPYEIVPGVSSVFAAAAALGAELTVPELAQTVILTRVEGRTPMPPGERLRDLAAHRTTLCLFLSVGMIDRVVEELRAGGYPDDTPVAVVYRVTWPEERVVRGTLADIAQRVREARIRSHALILVGEVFGSGLHARVEGRSRLYDASFSHRYRRAAGKPDGLGAGGPAPRSRGRVAVLSITRHGTALAARLAAALPEADHWVPPKFAALAPGARVFEDPVSQRMGDLFRRYDGIVAFVSLGAVVRMVAPHLRDKKTDPGVVVVDDRGTFAIAVLSGHLGGANALARRVARVLGATPVVTTASDVRETVAVDLLGHEFGWRIEGWENVTAASAAVVNGEPVAVYQDAGEPDWWPPDRPLPENIRRVASLEEAAAPEYAAALVITDRVLGPEHASLLGKAVVYRPQSLVVGIGCNRGTPAEEIAGAVAAVLAGAGLSPLSVRNLASIDRKQDEPGLLAYAAAQGLRIDFYDAEALNSVEVPSPSEAPMRYVGARGVAEPAAVLSAGGPLVVPKVKSGNCTVAVARVQPRVQPGGGGA</sequence>
<evidence type="ECO:0000256" key="4">
    <source>
        <dbReference type="ARBA" id="ARBA00022691"/>
    </source>
</evidence>
<dbReference type="GO" id="GO:0032259">
    <property type="term" value="P:methylation"/>
    <property type="evidence" value="ECO:0007669"/>
    <property type="project" value="UniProtKB-KW"/>
</dbReference>
<evidence type="ECO:0000256" key="3">
    <source>
        <dbReference type="ARBA" id="ARBA00022679"/>
    </source>
</evidence>
<dbReference type="InterPro" id="IPR021745">
    <property type="entry name" value="CbiG_mid"/>
</dbReference>
<evidence type="ECO:0000259" key="8">
    <source>
        <dbReference type="Pfam" id="PF11761"/>
    </source>
</evidence>